<evidence type="ECO:0000313" key="1">
    <source>
        <dbReference type="EMBL" id="JAH92109.1"/>
    </source>
</evidence>
<reference evidence="1" key="1">
    <citation type="submission" date="2014-11" db="EMBL/GenBank/DDBJ databases">
        <authorList>
            <person name="Amaro Gonzalez C."/>
        </authorList>
    </citation>
    <scope>NUCLEOTIDE SEQUENCE</scope>
</reference>
<name>A0A0E9WNV8_ANGAN</name>
<protein>
    <submittedName>
        <fullName evidence="1">Uncharacterized protein</fullName>
    </submittedName>
</protein>
<proteinExistence type="predicted"/>
<dbReference type="AlphaFoldDB" id="A0A0E9WNV8"/>
<sequence length="49" mass="5815">MDDVKCKIVLYRIGKGCEPIINIKDWFLRSKVCHGQSEMHIECYCIIVW</sequence>
<dbReference type="EMBL" id="GBXM01016468">
    <property type="protein sequence ID" value="JAH92109.1"/>
    <property type="molecule type" value="Transcribed_RNA"/>
</dbReference>
<accession>A0A0E9WNV8</accession>
<organism evidence="1">
    <name type="scientific">Anguilla anguilla</name>
    <name type="common">European freshwater eel</name>
    <name type="synonym">Muraena anguilla</name>
    <dbReference type="NCBI Taxonomy" id="7936"/>
    <lineage>
        <taxon>Eukaryota</taxon>
        <taxon>Metazoa</taxon>
        <taxon>Chordata</taxon>
        <taxon>Craniata</taxon>
        <taxon>Vertebrata</taxon>
        <taxon>Euteleostomi</taxon>
        <taxon>Actinopterygii</taxon>
        <taxon>Neopterygii</taxon>
        <taxon>Teleostei</taxon>
        <taxon>Anguilliformes</taxon>
        <taxon>Anguillidae</taxon>
        <taxon>Anguilla</taxon>
    </lineage>
</organism>
<reference evidence="1" key="2">
    <citation type="journal article" date="2015" name="Fish Shellfish Immunol.">
        <title>Early steps in the European eel (Anguilla anguilla)-Vibrio vulnificus interaction in the gills: Role of the RtxA13 toxin.</title>
        <authorList>
            <person name="Callol A."/>
            <person name="Pajuelo D."/>
            <person name="Ebbesson L."/>
            <person name="Teles M."/>
            <person name="MacKenzie S."/>
            <person name="Amaro C."/>
        </authorList>
    </citation>
    <scope>NUCLEOTIDE SEQUENCE</scope>
</reference>